<dbReference type="PANTHER" id="PTHR43316:SF3">
    <property type="entry name" value="HALOACID DEHALOGENASE, TYPE II (AFU_ORTHOLOGUE AFUA_2G07750)-RELATED"/>
    <property type="match status" value="1"/>
</dbReference>
<name>G7DW93_MIXOS</name>
<dbReference type="InterPro" id="IPR051540">
    <property type="entry name" value="S-2-haloacid_dehalogenase"/>
</dbReference>
<protein>
    <recommendedName>
        <fullName evidence="5">Haloacid dehalogenase</fullName>
    </recommendedName>
</protein>
<keyword evidence="2" id="KW-0378">Hydrolase</keyword>
<evidence type="ECO:0008006" key="5">
    <source>
        <dbReference type="Google" id="ProtNLM"/>
    </source>
</evidence>
<dbReference type="Gene3D" id="3.40.50.1000">
    <property type="entry name" value="HAD superfamily/HAD-like"/>
    <property type="match status" value="1"/>
</dbReference>
<dbReference type="InterPro" id="IPR023198">
    <property type="entry name" value="PGP-like_dom2"/>
</dbReference>
<dbReference type="SFLD" id="SFLDG01129">
    <property type="entry name" value="C1.5:_HAD__Beta-PGM__Phosphata"/>
    <property type="match status" value="1"/>
</dbReference>
<dbReference type="SUPFAM" id="SSF56784">
    <property type="entry name" value="HAD-like"/>
    <property type="match status" value="1"/>
</dbReference>
<evidence type="ECO:0000256" key="2">
    <source>
        <dbReference type="ARBA" id="ARBA00022801"/>
    </source>
</evidence>
<accession>G7DW93</accession>
<dbReference type="NCBIfam" id="TIGR01428">
    <property type="entry name" value="HAD_type_II"/>
    <property type="match status" value="1"/>
</dbReference>
<dbReference type="SFLD" id="SFLDS00003">
    <property type="entry name" value="Haloacid_Dehalogenase"/>
    <property type="match status" value="1"/>
</dbReference>
<dbReference type="OrthoDB" id="2363873at2759"/>
<dbReference type="OMA" id="WHRLNPW"/>
<dbReference type="eggNOG" id="ENOG502S19E">
    <property type="taxonomic scope" value="Eukaryota"/>
</dbReference>
<dbReference type="InterPro" id="IPR006439">
    <property type="entry name" value="HAD-SF_hydro_IA"/>
</dbReference>
<dbReference type="NCBIfam" id="TIGR01493">
    <property type="entry name" value="HAD-SF-IA-v2"/>
    <property type="match status" value="1"/>
</dbReference>
<dbReference type="Gene3D" id="1.10.150.240">
    <property type="entry name" value="Putative phosphatase, domain 2"/>
    <property type="match status" value="1"/>
</dbReference>
<dbReference type="InterPro" id="IPR036412">
    <property type="entry name" value="HAD-like_sf"/>
</dbReference>
<dbReference type="Proteomes" id="UP000009131">
    <property type="component" value="Unassembled WGS sequence"/>
</dbReference>
<reference evidence="3 4" key="1">
    <citation type="journal article" date="2011" name="J. Gen. Appl. Microbiol.">
        <title>Draft genome sequencing of the enigmatic basidiomycete Mixia osmundae.</title>
        <authorList>
            <person name="Nishida H."/>
            <person name="Nagatsuka Y."/>
            <person name="Sugiyama J."/>
        </authorList>
    </citation>
    <scope>NUCLEOTIDE SEQUENCE [LARGE SCALE GENOMIC DNA]</scope>
    <source>
        <strain evidence="4">CBS 9802 / IAM 14324 / JCM 22182 / KY 12970</strain>
    </source>
</reference>
<dbReference type="EMBL" id="BABT02000047">
    <property type="protein sequence ID" value="GAA94781.1"/>
    <property type="molecule type" value="Genomic_DNA"/>
</dbReference>
<comment type="similarity">
    <text evidence="1">Belongs to the HAD-like hydrolase superfamily. S-2-haloalkanoic acid dehalogenase family.</text>
</comment>
<evidence type="ECO:0000256" key="1">
    <source>
        <dbReference type="ARBA" id="ARBA00008106"/>
    </source>
</evidence>
<dbReference type="GO" id="GO:0016791">
    <property type="term" value="F:phosphatase activity"/>
    <property type="evidence" value="ECO:0007669"/>
    <property type="project" value="UniProtKB-ARBA"/>
</dbReference>
<gene>
    <name evidence="3" type="primary">Mo01435</name>
    <name evidence="3" type="ORF">E5Q_01435</name>
</gene>
<dbReference type="InterPro" id="IPR006328">
    <property type="entry name" value="2-HAD"/>
</dbReference>
<dbReference type="PRINTS" id="PR00413">
    <property type="entry name" value="HADHALOGNASE"/>
</dbReference>
<proteinExistence type="inferred from homology"/>
<reference evidence="3 4" key="2">
    <citation type="journal article" date="2012" name="Open Biol.">
        <title>Characteristics of nucleosomes and linker DNA regions on the genome of the basidiomycete Mixia osmundae revealed by mono- and dinucleosome mapping.</title>
        <authorList>
            <person name="Nishida H."/>
            <person name="Kondo S."/>
            <person name="Matsumoto T."/>
            <person name="Suzuki Y."/>
            <person name="Yoshikawa H."/>
            <person name="Taylor T.D."/>
            <person name="Sugiyama J."/>
        </authorList>
    </citation>
    <scope>NUCLEOTIDE SEQUENCE [LARGE SCALE GENOMIC DNA]</scope>
    <source>
        <strain evidence="4">CBS 9802 / IAM 14324 / JCM 22182 / KY 12970</strain>
    </source>
</reference>
<dbReference type="InParanoid" id="G7DW93"/>
<comment type="caution">
    <text evidence="3">The sequence shown here is derived from an EMBL/GenBank/DDBJ whole genome shotgun (WGS) entry which is preliminary data.</text>
</comment>
<organism evidence="3 4">
    <name type="scientific">Mixia osmundae (strain CBS 9802 / IAM 14324 / JCM 22182 / KY 12970)</name>
    <dbReference type="NCBI Taxonomy" id="764103"/>
    <lineage>
        <taxon>Eukaryota</taxon>
        <taxon>Fungi</taxon>
        <taxon>Dikarya</taxon>
        <taxon>Basidiomycota</taxon>
        <taxon>Pucciniomycotina</taxon>
        <taxon>Mixiomycetes</taxon>
        <taxon>Mixiales</taxon>
        <taxon>Mixiaceae</taxon>
        <taxon>Mixia</taxon>
    </lineage>
</organism>
<evidence type="ECO:0000313" key="4">
    <source>
        <dbReference type="Proteomes" id="UP000009131"/>
    </source>
</evidence>
<evidence type="ECO:0000313" key="3">
    <source>
        <dbReference type="EMBL" id="GAA94781.1"/>
    </source>
</evidence>
<dbReference type="HOGENOM" id="CLU_045011_3_0_1"/>
<dbReference type="InterPro" id="IPR023214">
    <property type="entry name" value="HAD_sf"/>
</dbReference>
<keyword evidence="4" id="KW-1185">Reference proteome</keyword>
<dbReference type="GO" id="GO:0019120">
    <property type="term" value="F:hydrolase activity, acting on acid halide bonds, in C-halide compounds"/>
    <property type="evidence" value="ECO:0007669"/>
    <property type="project" value="InterPro"/>
</dbReference>
<dbReference type="Pfam" id="PF00702">
    <property type="entry name" value="Hydrolase"/>
    <property type="match status" value="1"/>
</dbReference>
<dbReference type="STRING" id="764103.G7DW93"/>
<dbReference type="PANTHER" id="PTHR43316">
    <property type="entry name" value="HYDROLASE, HALOACID DELAHOGENASE-RELATED"/>
    <property type="match status" value="1"/>
</dbReference>
<dbReference type="AlphaFoldDB" id="G7DW93"/>
<sequence length="246" mass="28027">MSRPKALLFDVFGTVVNWHASVIAELERHTQQTKLTDIDWQHFAEEWRRGYMHLTRHVANGGDGPSDIDDMHRQLLDELLERDEYGPIARVWTETDKSHINLVWHRLHGWPDSSQAIRQLHDHAILATLSNGSTRLLVDLARFADLHWDAIFASDMLKTYKPNPKMYLGACKLLGLQPSEVGMVAAHIYDLQFASKHGLRTYYIRRATEDVGVPEGGNAVKTKQDGGEVDYVFNDLQELADHFASS</sequence>
<dbReference type="RefSeq" id="XP_014565086.1">
    <property type="nucleotide sequence ID" value="XM_014709600.1"/>
</dbReference>